<accession>A0A562S9N3</accession>
<dbReference type="InterPro" id="IPR006073">
    <property type="entry name" value="GTP-bd"/>
</dbReference>
<evidence type="ECO:0000313" key="3">
    <source>
        <dbReference type="Proteomes" id="UP000318307"/>
    </source>
</evidence>
<comment type="caution">
    <text evidence="2">The sequence shown here is derived from an EMBL/GenBank/DDBJ whole genome shotgun (WGS) entry which is preliminary data.</text>
</comment>
<dbReference type="OrthoDB" id="5406017at2"/>
<dbReference type="Gene3D" id="3.40.50.300">
    <property type="entry name" value="P-loop containing nucleotide triphosphate hydrolases"/>
    <property type="match status" value="1"/>
</dbReference>
<evidence type="ECO:0000259" key="1">
    <source>
        <dbReference type="Pfam" id="PF01926"/>
    </source>
</evidence>
<evidence type="ECO:0000313" key="2">
    <source>
        <dbReference type="EMBL" id="TWI77250.1"/>
    </source>
</evidence>
<proteinExistence type="predicted"/>
<organism evidence="2 3">
    <name type="scientific">Desulfobotulus alkaliphilus</name>
    <dbReference type="NCBI Taxonomy" id="622671"/>
    <lineage>
        <taxon>Bacteria</taxon>
        <taxon>Pseudomonadati</taxon>
        <taxon>Thermodesulfobacteriota</taxon>
        <taxon>Desulfobacteria</taxon>
        <taxon>Desulfobacterales</taxon>
        <taxon>Desulfobacteraceae</taxon>
        <taxon>Desulfobotulus</taxon>
    </lineage>
</organism>
<keyword evidence="3" id="KW-1185">Reference proteome</keyword>
<protein>
    <submittedName>
        <fullName evidence="2">50S ribosome-binding GTPase</fullName>
    </submittedName>
</protein>
<dbReference type="RefSeq" id="WP_144681117.1">
    <property type="nucleotide sequence ID" value="NZ_VLLC01000001.1"/>
</dbReference>
<feature type="domain" description="G" evidence="1">
    <location>
        <begin position="10"/>
        <end position="85"/>
    </location>
</feature>
<dbReference type="EMBL" id="VLLC01000001">
    <property type="protein sequence ID" value="TWI77250.1"/>
    <property type="molecule type" value="Genomic_DNA"/>
</dbReference>
<dbReference type="GO" id="GO:0005525">
    <property type="term" value="F:GTP binding"/>
    <property type="evidence" value="ECO:0007669"/>
    <property type="project" value="InterPro"/>
</dbReference>
<dbReference type="SUPFAM" id="SSF52540">
    <property type="entry name" value="P-loop containing nucleoside triphosphate hydrolases"/>
    <property type="match status" value="1"/>
</dbReference>
<dbReference type="Pfam" id="PF01926">
    <property type="entry name" value="MMR_HSR1"/>
    <property type="match status" value="1"/>
</dbReference>
<dbReference type="AlphaFoldDB" id="A0A562S9N3"/>
<dbReference type="Proteomes" id="UP000318307">
    <property type="component" value="Unassembled WGS sequence"/>
</dbReference>
<gene>
    <name evidence="2" type="ORF">LZ24_00050</name>
</gene>
<reference evidence="2 3" key="1">
    <citation type="submission" date="2019-07" db="EMBL/GenBank/DDBJ databases">
        <title>Genome sequencing of 100 strains of the haloalkaliphilic chemolithoautotrophic sulfur-oxidizing bacterium Thioalkalivibrio.</title>
        <authorList>
            <person name="Muyzer G."/>
        </authorList>
    </citation>
    <scope>NUCLEOTIDE SEQUENCE [LARGE SCALE GENOMIC DNA]</scope>
    <source>
        <strain evidence="2 3">ASO4-4</strain>
    </source>
</reference>
<dbReference type="InterPro" id="IPR021871">
    <property type="entry name" value="DUF3482"/>
</dbReference>
<name>A0A562S9N3_9BACT</name>
<dbReference type="InterPro" id="IPR027417">
    <property type="entry name" value="P-loop_NTPase"/>
</dbReference>
<sequence>MKPDSLHLEFAVVGHPNEGKSSVVATLVEDDTIRISPWPGETRESRAYPVHSGDTVRLLFTDTPGFQSPKRTLAWIQEHEKNLTGKDLAGAFVAMHGGNPDFEDECEIFSALSRGAGILYVVDAARPVRKSDLAEMEILRLVGLSRMAIINPKGTAEALEDWKTALRKTFNAVHVFNALTAGFRERMRLLSALRSMDPDVEPVLHPVIRELEQDWEDRIARSASQITDLLYSVSSFSLKEEASDAKKVEDLSRRLVLQWQESIRRQEEVCWDSLRDTFRHRFFAPSPDVLALVETDLLSKEAFHMFGLSRVQLAAISGGAGAAVAAGVDLALGGAALGLVTAAGGLAGATWSYLGTRSGDARRIAGIRVSGFEVCIGPVRDARIPWMVLDRCLLLFHTLVTRPHATRDEEKRPAERSLLQILGSEERKKLAAFFQDAGKNKVGEEQRREMDAGLASVLTRLSSGPDQKK</sequence>
<dbReference type="Pfam" id="PF11981">
    <property type="entry name" value="DUF3482"/>
    <property type="match status" value="1"/>
</dbReference>